<dbReference type="SUPFAM" id="SSF143975">
    <property type="entry name" value="IlvD/EDD N-terminal domain-like"/>
    <property type="match status" value="1"/>
</dbReference>
<dbReference type="Gene3D" id="3.50.30.80">
    <property type="entry name" value="IlvD/EDD C-terminal domain-like"/>
    <property type="match status" value="1"/>
</dbReference>
<dbReference type="GO" id="GO:0004160">
    <property type="term" value="F:dihydroxy-acid dehydratase activity"/>
    <property type="evidence" value="ECO:0007669"/>
    <property type="project" value="UniProtKB-UniRule"/>
</dbReference>
<dbReference type="Pfam" id="PF24877">
    <property type="entry name" value="ILV_EDD_C"/>
    <property type="match status" value="1"/>
</dbReference>
<evidence type="ECO:0000256" key="9">
    <source>
        <dbReference type="ARBA" id="ARBA00023239"/>
    </source>
</evidence>
<keyword evidence="4 15" id="KW-0001">2Fe-2S</keyword>
<dbReference type="GO" id="GO:0051537">
    <property type="term" value="F:2 iron, 2 sulfur cluster binding"/>
    <property type="evidence" value="ECO:0007669"/>
    <property type="project" value="UniProtKB-UniRule"/>
</dbReference>
<dbReference type="EC" id="4.2.1.9" evidence="14 15"/>
<evidence type="ECO:0000256" key="7">
    <source>
        <dbReference type="ARBA" id="ARBA00023004"/>
    </source>
</evidence>
<feature type="domain" description="Dihydroxy-acid/6-phosphogluconate dehydratase C-terminal" evidence="17">
    <location>
        <begin position="367"/>
        <end position="555"/>
    </location>
</feature>
<evidence type="ECO:0000259" key="16">
    <source>
        <dbReference type="Pfam" id="PF00920"/>
    </source>
</evidence>
<comment type="catalytic activity">
    <reaction evidence="11">
        <text>(2R)-2,3-dihydroxy-3-methylbutanoate = 3-methyl-2-oxobutanoate + H2O</text>
        <dbReference type="Rhea" id="RHEA:24809"/>
        <dbReference type="ChEBI" id="CHEBI:11851"/>
        <dbReference type="ChEBI" id="CHEBI:15377"/>
        <dbReference type="ChEBI" id="CHEBI:49072"/>
        <dbReference type="EC" id="4.2.1.9"/>
    </reaction>
    <physiologicalReaction direction="left-to-right" evidence="11">
        <dbReference type="Rhea" id="RHEA:24810"/>
    </physiologicalReaction>
</comment>
<keyword evidence="8 15" id="KW-0411">Iron-sulfur</keyword>
<comment type="pathway">
    <text evidence="12 15">Amino-acid biosynthesis; L-valine biosynthesis; L-valine from pyruvate: step 3/4.</text>
</comment>
<dbReference type="RefSeq" id="WP_011901716.1">
    <property type="nucleotide sequence ID" value="NZ_JAAVJF010000004.1"/>
</dbReference>
<sequence>MVKLRIRSSQWYDGVDNAPHRPYLRAVGLTEADFAKPLVGVLVSWSELGPCNFHNLELVRYVKEGVKEAGGVGLAAPTIVVNDGINMGTPGMRYSLISRDLIADTIEAQFNSHGVDAWVGIGGCDKTQPGIMMAMVRLDLPAVYLYGGSAEAGWLGERELTIEDAFESVGAYLAGKITLDELKRVEELSFPTYGTCQGMFTANTMATLGEALGLSLLGSASPPATSARRRKYAVESGRAVLKAAELGVTPRKVVTYDALYNAAVTLFATAGSTNAILHLLAIAHEANVKFTLDDFDEISRRVPVIAALRPAGPYAMQDLDRIGGVPRVLKKLYKAGLLRPEALTVEGEPIGKLLERWEPPAVPEAGILYDVEKPYKPYSGIRILRGNLAPSGAVMKIGAADKLRFEGRAKVYDSEAEAFKAVAAGEIKPGDVVIIRYEGPKGAPGMPEMLKVTAAIVGAGLGDAVALVTDGRFSGATRGIMVGHVAPEAAVGGPIALVQNGDRVIIDGEAGLIKLEVSEEELEKRRKAWAPPPPKYKGGLLAKYAALVQQADKGAVTSPSAWGT</sequence>
<keyword evidence="5 15" id="KW-0479">Metal-binding</keyword>
<dbReference type="InterPro" id="IPR042096">
    <property type="entry name" value="Dihydro-acid_dehy_C"/>
</dbReference>
<organism evidence="18 19">
    <name type="scientific">Pyrobaculum arsenaticum</name>
    <dbReference type="NCBI Taxonomy" id="121277"/>
    <lineage>
        <taxon>Archaea</taxon>
        <taxon>Thermoproteota</taxon>
        <taxon>Thermoprotei</taxon>
        <taxon>Thermoproteales</taxon>
        <taxon>Thermoproteaceae</taxon>
        <taxon>Pyrobaculum</taxon>
    </lineage>
</organism>
<dbReference type="HAMAP" id="MF_00012">
    <property type="entry name" value="IlvD"/>
    <property type="match status" value="1"/>
</dbReference>
<evidence type="ECO:0000256" key="8">
    <source>
        <dbReference type="ARBA" id="ARBA00023014"/>
    </source>
</evidence>
<dbReference type="UniPathway" id="UPA00049">
    <property type="reaction ID" value="UER00061"/>
</dbReference>
<evidence type="ECO:0000256" key="11">
    <source>
        <dbReference type="ARBA" id="ARBA00029304"/>
    </source>
</evidence>
<evidence type="ECO:0000256" key="6">
    <source>
        <dbReference type="ARBA" id="ARBA00022842"/>
    </source>
</evidence>
<feature type="binding site" evidence="15">
    <location>
        <position position="51"/>
    </location>
    <ligand>
        <name>[2Fe-2S] cluster</name>
        <dbReference type="ChEBI" id="CHEBI:190135"/>
    </ligand>
</feature>
<evidence type="ECO:0000313" key="18">
    <source>
        <dbReference type="EMBL" id="NYR16131.1"/>
    </source>
</evidence>
<comment type="caution">
    <text evidence="15">Lacks conserved residue(s) required for the propagation of feature annotation.</text>
</comment>
<dbReference type="SUPFAM" id="SSF52016">
    <property type="entry name" value="LeuD/IlvD-like"/>
    <property type="match status" value="1"/>
</dbReference>
<protein>
    <recommendedName>
        <fullName evidence="14 15">Dihydroxy-acid dehydratase</fullName>
        <shortName evidence="15">DAD</shortName>
        <ecNumber evidence="14 15">4.2.1.9</ecNumber>
    </recommendedName>
</protein>
<feature type="binding site" evidence="15">
    <location>
        <position position="448"/>
    </location>
    <ligand>
        <name>Mg(2+)</name>
        <dbReference type="ChEBI" id="CHEBI:18420"/>
    </ligand>
</feature>
<comment type="cofactor">
    <cofactor evidence="1 15">
        <name>Mg(2+)</name>
        <dbReference type="ChEBI" id="CHEBI:18420"/>
    </cofactor>
</comment>
<dbReference type="PANTHER" id="PTHR21000:SF5">
    <property type="entry name" value="DIHYDROXY-ACID DEHYDRATASE, MITOCHONDRIAL"/>
    <property type="match status" value="1"/>
</dbReference>
<evidence type="ECO:0000256" key="4">
    <source>
        <dbReference type="ARBA" id="ARBA00022714"/>
    </source>
</evidence>
<feature type="modified residue" description="N6-carboxylysine" evidence="15">
    <location>
        <position position="126"/>
    </location>
</feature>
<dbReference type="GO" id="GO:0009097">
    <property type="term" value="P:isoleucine biosynthetic process"/>
    <property type="evidence" value="ECO:0007669"/>
    <property type="project" value="UniProtKB-UniRule"/>
</dbReference>
<dbReference type="AlphaFoldDB" id="A0A7L4PB76"/>
<dbReference type="FunFam" id="3.50.30.80:FF:000001">
    <property type="entry name" value="Dihydroxy-acid dehydratase"/>
    <property type="match status" value="1"/>
</dbReference>
<keyword evidence="6 15" id="KW-0460">Magnesium</keyword>
<comment type="caution">
    <text evidence="18">The sequence shown here is derived from an EMBL/GenBank/DDBJ whole genome shotgun (WGS) entry which is preliminary data.</text>
</comment>
<comment type="catalytic activity">
    <reaction evidence="15">
        <text>(2R,3R)-2,3-dihydroxy-3-methylpentanoate = (S)-3-methyl-2-oxopentanoate + H2O</text>
        <dbReference type="Rhea" id="RHEA:27694"/>
        <dbReference type="ChEBI" id="CHEBI:15377"/>
        <dbReference type="ChEBI" id="CHEBI:35146"/>
        <dbReference type="ChEBI" id="CHEBI:49258"/>
        <dbReference type="EC" id="4.2.1.9"/>
    </reaction>
</comment>
<evidence type="ECO:0000256" key="12">
    <source>
        <dbReference type="ARBA" id="ARBA00029436"/>
    </source>
</evidence>
<proteinExistence type="inferred from homology"/>
<feature type="active site" description="Proton acceptor" evidence="15">
    <location>
        <position position="474"/>
    </location>
</feature>
<dbReference type="OMA" id="PFGRYVM"/>
<evidence type="ECO:0000256" key="5">
    <source>
        <dbReference type="ARBA" id="ARBA00022723"/>
    </source>
</evidence>
<dbReference type="GO" id="GO:0009099">
    <property type="term" value="P:L-valine biosynthetic process"/>
    <property type="evidence" value="ECO:0007669"/>
    <property type="project" value="UniProtKB-UniRule"/>
</dbReference>
<reference evidence="18 19" key="1">
    <citation type="journal article" date="2020" name="Nat. Commun.">
        <title>The structures of two archaeal type IV pili illuminate evolutionary relationships.</title>
        <authorList>
            <person name="Wang F."/>
            <person name="Baquero D.P."/>
            <person name="Su Z."/>
            <person name="Beltran L.C."/>
            <person name="Prangishvili D."/>
            <person name="Krupovic M."/>
            <person name="Egelman E.H."/>
        </authorList>
    </citation>
    <scope>NUCLEOTIDE SEQUENCE [LARGE SCALE GENOMIC DNA]</scope>
    <source>
        <strain evidence="18 19">2GA</strain>
    </source>
</reference>
<name>A0A7L4PB76_9CREN</name>
<evidence type="ECO:0000256" key="2">
    <source>
        <dbReference type="ARBA" id="ARBA00006486"/>
    </source>
</evidence>
<evidence type="ECO:0000256" key="3">
    <source>
        <dbReference type="ARBA" id="ARBA00022605"/>
    </source>
</evidence>
<dbReference type="InterPro" id="IPR056740">
    <property type="entry name" value="ILV_EDD_C"/>
</dbReference>
<comment type="similarity">
    <text evidence="2 15">Belongs to the IlvD/Edd family.</text>
</comment>
<comment type="subunit">
    <text evidence="15">Homodimer.</text>
</comment>
<dbReference type="InterPro" id="IPR020558">
    <property type="entry name" value="DiOHA_6PGluconate_deHydtase_CS"/>
</dbReference>
<keyword evidence="3 15" id="KW-0028">Amino-acid biosynthesis</keyword>
<dbReference type="Proteomes" id="UP000554766">
    <property type="component" value="Unassembled WGS sequence"/>
</dbReference>
<dbReference type="PANTHER" id="PTHR21000">
    <property type="entry name" value="DIHYDROXY-ACID DEHYDRATASE DAD"/>
    <property type="match status" value="1"/>
</dbReference>
<keyword evidence="7 15" id="KW-0408">Iron</keyword>
<feature type="binding site" evidence="15">
    <location>
        <position position="83"/>
    </location>
    <ligand>
        <name>Mg(2+)</name>
        <dbReference type="ChEBI" id="CHEBI:18420"/>
    </ligand>
</feature>
<dbReference type="GeneID" id="5055399"/>
<feature type="binding site" evidence="15">
    <location>
        <position position="125"/>
    </location>
    <ligand>
        <name>Mg(2+)</name>
        <dbReference type="ChEBI" id="CHEBI:18420"/>
    </ligand>
</feature>
<keyword evidence="10 15" id="KW-0100">Branched-chain amino acid biosynthesis</keyword>
<evidence type="ECO:0000313" key="19">
    <source>
        <dbReference type="Proteomes" id="UP000554766"/>
    </source>
</evidence>
<accession>A0A7L4PB76</accession>
<keyword evidence="9 15" id="KW-0456">Lyase</keyword>
<evidence type="ECO:0000256" key="1">
    <source>
        <dbReference type="ARBA" id="ARBA00001946"/>
    </source>
</evidence>
<evidence type="ECO:0000256" key="10">
    <source>
        <dbReference type="ARBA" id="ARBA00023304"/>
    </source>
</evidence>
<comment type="cofactor">
    <cofactor evidence="15">
        <name>[2Fe-2S] cluster</name>
        <dbReference type="ChEBI" id="CHEBI:190135"/>
    </cofactor>
    <text evidence="15">Binds 1 [2Fe-2S] cluster per subunit. This cluster acts as a Lewis acid cofactor.</text>
</comment>
<comment type="function">
    <text evidence="15">Functions in the biosynthesis of branched-chain amino acids. Catalyzes the dehydration of (2R,3R)-2,3-dihydroxy-3-methylpentanoate (2,3-dihydroxy-3-methylvalerate) into 2-oxo-3-methylpentanoate (2-oxo-3-methylvalerate) and of (2R)-2,3-dihydroxy-3-methylbutanoate (2,3-dihydroxyisovalerate) into 2-oxo-3-methylbutanoate (2-oxoisovalerate), the penultimate precursor to L-isoleucine and L-valine, respectively.</text>
</comment>
<dbReference type="InterPro" id="IPR000581">
    <property type="entry name" value="ILV_EDD_N"/>
</dbReference>
<dbReference type="PROSITE" id="PS00886">
    <property type="entry name" value="ILVD_EDD_1"/>
    <property type="match status" value="1"/>
</dbReference>
<gene>
    <name evidence="15 18" type="primary">ilvD</name>
    <name evidence="18" type="ORF">HC235_09365</name>
</gene>
<dbReference type="UniPathway" id="UPA00047">
    <property type="reaction ID" value="UER00057"/>
</dbReference>
<dbReference type="GO" id="GO:0000287">
    <property type="term" value="F:magnesium ion binding"/>
    <property type="evidence" value="ECO:0007669"/>
    <property type="project" value="UniProtKB-UniRule"/>
</dbReference>
<dbReference type="PROSITE" id="PS00887">
    <property type="entry name" value="ILVD_EDD_2"/>
    <property type="match status" value="1"/>
</dbReference>
<dbReference type="InterPro" id="IPR004404">
    <property type="entry name" value="DihydroxyA_deHydtase"/>
</dbReference>
<dbReference type="Pfam" id="PF00920">
    <property type="entry name" value="ILVD_EDD_N"/>
    <property type="match status" value="1"/>
</dbReference>
<evidence type="ECO:0000259" key="17">
    <source>
        <dbReference type="Pfam" id="PF24877"/>
    </source>
</evidence>
<evidence type="ECO:0000256" key="14">
    <source>
        <dbReference type="ARBA" id="ARBA00029490"/>
    </source>
</evidence>
<dbReference type="NCBIfam" id="NF002068">
    <property type="entry name" value="PRK00911.1"/>
    <property type="match status" value="1"/>
</dbReference>
<dbReference type="EMBL" id="JAAVJF010000004">
    <property type="protein sequence ID" value="NYR16131.1"/>
    <property type="molecule type" value="Genomic_DNA"/>
</dbReference>
<comment type="pathway">
    <text evidence="13 15">Amino-acid biosynthesis; L-isoleucine biosynthesis; L-isoleucine from 2-oxobutanoate: step 3/4.</text>
</comment>
<keyword evidence="19" id="KW-1185">Reference proteome</keyword>
<feature type="binding site" description="via carbamate group" evidence="15">
    <location>
        <position position="126"/>
    </location>
    <ligand>
        <name>Mg(2+)</name>
        <dbReference type="ChEBI" id="CHEBI:18420"/>
    </ligand>
</feature>
<feature type="domain" description="Dihydroxy-acid/6-phosphogluconate dehydratase N-terminal" evidence="16">
    <location>
        <begin position="36"/>
        <end position="351"/>
    </location>
</feature>
<dbReference type="NCBIfam" id="TIGR00110">
    <property type="entry name" value="ilvD"/>
    <property type="match status" value="1"/>
</dbReference>
<evidence type="ECO:0000256" key="13">
    <source>
        <dbReference type="ARBA" id="ARBA00029437"/>
    </source>
</evidence>
<evidence type="ECO:0000256" key="15">
    <source>
        <dbReference type="HAMAP-Rule" id="MF_00012"/>
    </source>
</evidence>
<dbReference type="InterPro" id="IPR037237">
    <property type="entry name" value="IlvD/EDD_N"/>
</dbReference>
<dbReference type="InterPro" id="IPR050165">
    <property type="entry name" value="DHAD_IlvD/Edd"/>
</dbReference>
<dbReference type="SMR" id="A0A7L4PB76"/>